<keyword evidence="1" id="KW-0472">Membrane</keyword>
<evidence type="ECO:0000256" key="1">
    <source>
        <dbReference type="SAM" id="Phobius"/>
    </source>
</evidence>
<dbReference type="Pfam" id="PF00174">
    <property type="entry name" value="Oxidored_molyb"/>
    <property type="match status" value="1"/>
</dbReference>
<dbReference type="GO" id="GO:0006790">
    <property type="term" value="P:sulfur compound metabolic process"/>
    <property type="evidence" value="ECO:0007669"/>
    <property type="project" value="TreeGrafter"/>
</dbReference>
<dbReference type="InterPro" id="IPR014756">
    <property type="entry name" value="Ig_E-set"/>
</dbReference>
<dbReference type="GO" id="GO:0008482">
    <property type="term" value="F:sulfite oxidase activity"/>
    <property type="evidence" value="ECO:0007669"/>
    <property type="project" value="TreeGrafter"/>
</dbReference>
<feature type="transmembrane region" description="Helical" evidence="1">
    <location>
        <begin position="67"/>
        <end position="87"/>
    </location>
</feature>
<dbReference type="OrthoDB" id="9795587at2"/>
<sequence>MGHARQGTAGVWGLAAALVGVLAGQITSIFTGPSSSPMDAVGSFVIDLTPAPVKEWAVATFGTGDKAFLLVVIAIAVAALGWVAGVLQRRTGWVGAVLLGALGLGSGLIATTRAASSPTSILAGMLAALVAVWVLRWGIGRLRALEEATNADTTEPNRRLFMIGGAGVALGGLGLAAVEGMVRPAAVGVPPIALPTPTTTSTLAPGLETTISGLSPLRTPIEDFYRIDIALSVPRREAADWELVIDGMVRNPFTITFDELLAMPMVERDVTLTCVSNPIGGPYVGSTRWQGVLVADIIRRADPEARAEQILSSGADGFSASTPLGVMLDGRDAMIAVAMDGQPLTRVHGFPARLLTPGLYGYVGATKWLEKLTLTTFDEAQSYWTKRGWGEQGPVKTATRIDVPGNDLSAGDATIAGVAWATHRGISKVEVRVDDGPWQEATLGEDVDADYWRQWHLPWKAESGTHQLTARATDGKGEVQTDVVQDVLPDGPTGYHVRTVQVK</sequence>
<dbReference type="RefSeq" id="WP_121900112.1">
    <property type="nucleotide sequence ID" value="NZ_REFW01000001.1"/>
</dbReference>
<evidence type="ECO:0000259" key="2">
    <source>
        <dbReference type="Pfam" id="PF00174"/>
    </source>
</evidence>
<dbReference type="Gene3D" id="3.90.420.10">
    <property type="entry name" value="Oxidoreductase, molybdopterin-binding domain"/>
    <property type="match status" value="1"/>
</dbReference>
<comment type="caution">
    <text evidence="3">The sequence shown here is derived from an EMBL/GenBank/DDBJ whole genome shotgun (WGS) entry which is preliminary data.</text>
</comment>
<dbReference type="InterPro" id="IPR000572">
    <property type="entry name" value="OxRdtase_Mopterin-bd_dom"/>
</dbReference>
<name>A0A3M0G9F1_9ACTN</name>
<organism evidence="3 4">
    <name type="scientific">Tessaracoccus antarcticus</name>
    <dbReference type="NCBI Taxonomy" id="2479848"/>
    <lineage>
        <taxon>Bacteria</taxon>
        <taxon>Bacillati</taxon>
        <taxon>Actinomycetota</taxon>
        <taxon>Actinomycetes</taxon>
        <taxon>Propionibacteriales</taxon>
        <taxon>Propionibacteriaceae</taxon>
        <taxon>Tessaracoccus</taxon>
    </lineage>
</organism>
<evidence type="ECO:0000313" key="4">
    <source>
        <dbReference type="Proteomes" id="UP000275256"/>
    </source>
</evidence>
<feature type="transmembrane region" description="Helical" evidence="1">
    <location>
        <begin position="160"/>
        <end position="178"/>
    </location>
</feature>
<keyword evidence="1" id="KW-1133">Transmembrane helix</keyword>
<feature type="transmembrane region" description="Helical" evidence="1">
    <location>
        <begin position="121"/>
        <end position="139"/>
    </location>
</feature>
<proteinExistence type="predicted"/>
<dbReference type="SUPFAM" id="SSF81296">
    <property type="entry name" value="E set domains"/>
    <property type="match status" value="1"/>
</dbReference>
<dbReference type="SUPFAM" id="SSF56524">
    <property type="entry name" value="Oxidoreductase molybdopterin-binding domain"/>
    <property type="match status" value="1"/>
</dbReference>
<dbReference type="GO" id="GO:0043546">
    <property type="term" value="F:molybdopterin cofactor binding"/>
    <property type="evidence" value="ECO:0007669"/>
    <property type="project" value="TreeGrafter"/>
</dbReference>
<feature type="domain" description="Oxidoreductase molybdopterin-binding" evidence="2">
    <location>
        <begin position="231"/>
        <end position="384"/>
    </location>
</feature>
<evidence type="ECO:0000313" key="3">
    <source>
        <dbReference type="EMBL" id="RMB61565.1"/>
    </source>
</evidence>
<keyword evidence="1" id="KW-0812">Transmembrane</keyword>
<protein>
    <submittedName>
        <fullName evidence="3">Oxidoreductase</fullName>
    </submittedName>
</protein>
<dbReference type="InterPro" id="IPR036374">
    <property type="entry name" value="OxRdtase_Mopterin-bd_sf"/>
</dbReference>
<dbReference type="GO" id="GO:0020037">
    <property type="term" value="F:heme binding"/>
    <property type="evidence" value="ECO:0007669"/>
    <property type="project" value="TreeGrafter"/>
</dbReference>
<feature type="transmembrane region" description="Helical" evidence="1">
    <location>
        <begin position="94"/>
        <end position="115"/>
    </location>
</feature>
<dbReference type="AlphaFoldDB" id="A0A3M0G9F1"/>
<keyword evidence="4" id="KW-1185">Reference proteome</keyword>
<dbReference type="PANTHER" id="PTHR19372:SF7">
    <property type="entry name" value="SULFITE OXIDASE, MITOCHONDRIAL"/>
    <property type="match status" value="1"/>
</dbReference>
<dbReference type="Proteomes" id="UP000275256">
    <property type="component" value="Unassembled WGS sequence"/>
</dbReference>
<dbReference type="Gene3D" id="2.60.40.650">
    <property type="match status" value="1"/>
</dbReference>
<dbReference type="PANTHER" id="PTHR19372">
    <property type="entry name" value="SULFITE REDUCTASE"/>
    <property type="match status" value="1"/>
</dbReference>
<reference evidence="3 4" key="1">
    <citation type="submission" date="2018-10" db="EMBL/GenBank/DDBJ databases">
        <title>Tessaracoccus antarcticuss sp. nov., isolated from sediment.</title>
        <authorList>
            <person name="Zhou L.Y."/>
            <person name="Du Z.J."/>
        </authorList>
    </citation>
    <scope>NUCLEOTIDE SEQUENCE [LARGE SCALE GENOMIC DNA]</scope>
    <source>
        <strain evidence="3 4">JDX10</strain>
    </source>
</reference>
<dbReference type="EMBL" id="REFW01000001">
    <property type="protein sequence ID" value="RMB61565.1"/>
    <property type="molecule type" value="Genomic_DNA"/>
</dbReference>
<gene>
    <name evidence="3" type="ORF">EAX62_02710</name>
</gene>
<accession>A0A3M0G9F1</accession>